<dbReference type="Proteomes" id="UP001290462">
    <property type="component" value="Unassembled WGS sequence"/>
</dbReference>
<evidence type="ECO:0000259" key="6">
    <source>
        <dbReference type="Pfam" id="PF08540"/>
    </source>
</evidence>
<protein>
    <submittedName>
        <fullName evidence="7">Hydroxymethylglutaryl-CoA synthase</fullName>
        <ecNumber evidence="7">2.3.3.10</ecNumber>
    </submittedName>
</protein>
<dbReference type="Gene3D" id="3.40.47.10">
    <property type="match status" value="2"/>
</dbReference>
<dbReference type="Pfam" id="PF01154">
    <property type="entry name" value="HMG_CoA_synt_N"/>
    <property type="match status" value="1"/>
</dbReference>
<name>A0AAW9K688_CARML</name>
<dbReference type="InterPro" id="IPR011554">
    <property type="entry name" value="HMG_CoA_synthase_prok"/>
</dbReference>
<evidence type="ECO:0000313" key="8">
    <source>
        <dbReference type="Proteomes" id="UP001290462"/>
    </source>
</evidence>
<comment type="caution">
    <text evidence="7">The sequence shown here is derived from an EMBL/GenBank/DDBJ whole genome shotgun (WGS) entry which is preliminary data.</text>
</comment>
<sequence>MKIGIDKLSFYTPAFYVDMTELANARGIDPNKFTIGIGQDKMAFAPITQDAVTMGANAALNFLTEEDRQKIDLVILATESGIDQSKSGAIYIHRLLKLQPFARSIEFKEACYGATAGINLAKDYIAQHPDSKVLVIGSDIARYGLDTPGEATQGAGAVAMLLSTNPRCIALENDQVFLTEDIMDFWRPTYSEYACVQGKYSTEQYLHFFETIWAEYQRKFSQPLEKFAALCFHLPYTKMGKKALDLIIETAPSDVQEQLTENYRLSTLYSRNIGNIYTGSLYLSFISLLDHQPNLAAEDKIGFFSYGSGAVGEFFSGTLQPSFKEFITTAEHQDLLTNRKKLSISEYETRFKEELPKDGSTLEISSTDEDPAPIVLTGITEHMRQYKRKQ</sequence>
<proteinExistence type="inferred from homology"/>
<keyword evidence="2 7" id="KW-0808">Transferase</keyword>
<dbReference type="RefSeq" id="WP_322809098.1">
    <property type="nucleotide sequence ID" value="NZ_JAVBVO010000003.1"/>
</dbReference>
<feature type="binding site" evidence="4">
    <location>
        <position position="143"/>
    </location>
    <ligand>
        <name>(3S)-3-hydroxy-3-methylglutaryl-CoA</name>
        <dbReference type="ChEBI" id="CHEBI:43074"/>
    </ligand>
</feature>
<feature type="active site" description="Proton donor/acceptor" evidence="3">
    <location>
        <position position="79"/>
    </location>
</feature>
<evidence type="ECO:0000313" key="7">
    <source>
        <dbReference type="EMBL" id="MDZ5759207.1"/>
    </source>
</evidence>
<dbReference type="GO" id="GO:0006084">
    <property type="term" value="P:acetyl-CoA metabolic process"/>
    <property type="evidence" value="ECO:0007669"/>
    <property type="project" value="InterPro"/>
</dbReference>
<feature type="domain" description="Hydroxymethylglutaryl-coenzyme A synthase N-terminal" evidence="5">
    <location>
        <begin position="2"/>
        <end position="164"/>
    </location>
</feature>
<dbReference type="EC" id="2.3.3.10" evidence="7"/>
<keyword evidence="7" id="KW-0012">Acyltransferase</keyword>
<feature type="binding site" evidence="4">
    <location>
        <position position="275"/>
    </location>
    <ligand>
        <name>(3S)-3-hydroxy-3-methylglutaryl-CoA</name>
        <dbReference type="ChEBI" id="CHEBI:43074"/>
    </ligand>
</feature>
<reference evidence="7" key="1">
    <citation type="submission" date="2023-08" db="EMBL/GenBank/DDBJ databases">
        <title>Genomic characterization of piscicolin 126 produced by Carnobacterium maltaromaticum CM22 strain isolated from salmon (Salmo salar).</title>
        <authorList>
            <person name="Gonzalez-Gragera E."/>
            <person name="Garcia-Lopez J.D."/>
            <person name="Teso-Perez C."/>
            <person name="Gimenez-Hernandez I."/>
            <person name="Peralta-Sanchez J.M."/>
            <person name="Valdivia E."/>
            <person name="Montalban-Lopez M."/>
            <person name="Martin-Platero A.M."/>
            <person name="Banos A."/>
            <person name="Martinez-Bueno M."/>
        </authorList>
    </citation>
    <scope>NUCLEOTIDE SEQUENCE</scope>
    <source>
        <strain evidence="7">CM22</strain>
    </source>
</reference>
<feature type="domain" description="Hydroxymethylglutaryl-coenzyme A synthase C-terminal" evidence="6">
    <location>
        <begin position="260"/>
        <end position="352"/>
    </location>
</feature>
<feature type="active site" description="Acyl-thioester intermediate" evidence="3">
    <location>
        <position position="111"/>
    </location>
</feature>
<comment type="similarity">
    <text evidence="1">Belongs to the thiolase-like superfamily. HMG-CoA synthase family.</text>
</comment>
<gene>
    <name evidence="7" type="ORF">RAK27_11100</name>
</gene>
<organism evidence="7 8">
    <name type="scientific">Carnobacterium maltaromaticum</name>
    <name type="common">Carnobacterium piscicola</name>
    <dbReference type="NCBI Taxonomy" id="2751"/>
    <lineage>
        <taxon>Bacteria</taxon>
        <taxon>Bacillati</taxon>
        <taxon>Bacillota</taxon>
        <taxon>Bacilli</taxon>
        <taxon>Lactobacillales</taxon>
        <taxon>Carnobacteriaceae</taxon>
        <taxon>Carnobacterium</taxon>
    </lineage>
</organism>
<dbReference type="InterPro" id="IPR013746">
    <property type="entry name" value="HMG_CoA_synt_C_dom"/>
</dbReference>
<feature type="binding site" evidence="4">
    <location>
        <position position="29"/>
    </location>
    <ligand>
        <name>(3S)-3-hydroxy-3-methylglutaryl-CoA</name>
        <dbReference type="ChEBI" id="CHEBI:43074"/>
    </ligand>
</feature>
<dbReference type="PANTHER" id="PTHR43323">
    <property type="entry name" value="3-HYDROXY-3-METHYLGLUTARYL COENZYME A SYNTHASE"/>
    <property type="match status" value="1"/>
</dbReference>
<feature type="active site" description="Proton donor/acceptor" evidence="3">
    <location>
        <position position="233"/>
    </location>
</feature>
<evidence type="ECO:0000256" key="1">
    <source>
        <dbReference type="ARBA" id="ARBA00007061"/>
    </source>
</evidence>
<evidence type="ECO:0000256" key="3">
    <source>
        <dbReference type="PIRSR" id="PIRSR611554-1"/>
    </source>
</evidence>
<dbReference type="AlphaFoldDB" id="A0AAW9K688"/>
<dbReference type="SUPFAM" id="SSF53901">
    <property type="entry name" value="Thiolase-like"/>
    <property type="match status" value="2"/>
</dbReference>
<feature type="binding site" evidence="4">
    <location>
        <position position="242"/>
    </location>
    <ligand>
        <name>(3S)-3-hydroxy-3-methylglutaryl-CoA</name>
        <dbReference type="ChEBI" id="CHEBI:43074"/>
    </ligand>
</feature>
<feature type="domain" description="Hydroxymethylglutaryl-coenzyme A synthase C-terminal" evidence="6">
    <location>
        <begin position="180"/>
        <end position="247"/>
    </location>
</feature>
<dbReference type="Pfam" id="PF08540">
    <property type="entry name" value="HMG_CoA_synt_C"/>
    <property type="match status" value="2"/>
</dbReference>
<dbReference type="GO" id="GO:0004421">
    <property type="term" value="F:hydroxymethylglutaryl-CoA synthase activity"/>
    <property type="evidence" value="ECO:0007669"/>
    <property type="project" value="UniProtKB-EC"/>
</dbReference>
<dbReference type="PANTHER" id="PTHR43323:SF2">
    <property type="entry name" value="HYDROXYMETHYLGLUTARYL-COA SYNTHASE"/>
    <property type="match status" value="1"/>
</dbReference>
<evidence type="ECO:0000256" key="2">
    <source>
        <dbReference type="ARBA" id="ARBA00022679"/>
    </source>
</evidence>
<evidence type="ECO:0000256" key="4">
    <source>
        <dbReference type="PIRSR" id="PIRSR611554-2"/>
    </source>
</evidence>
<dbReference type="InterPro" id="IPR016039">
    <property type="entry name" value="Thiolase-like"/>
</dbReference>
<dbReference type="CDD" id="cd00827">
    <property type="entry name" value="init_cond_enzymes"/>
    <property type="match status" value="1"/>
</dbReference>
<accession>A0AAW9K688</accession>
<dbReference type="EMBL" id="JAVBVO010000003">
    <property type="protein sequence ID" value="MDZ5759207.1"/>
    <property type="molecule type" value="Genomic_DNA"/>
</dbReference>
<dbReference type="InterPro" id="IPR013528">
    <property type="entry name" value="HMG_CoA_synth_N"/>
</dbReference>
<dbReference type="NCBIfam" id="TIGR01835">
    <property type="entry name" value="HMG-CoA-S_prok"/>
    <property type="match status" value="1"/>
</dbReference>
<evidence type="ECO:0000259" key="5">
    <source>
        <dbReference type="Pfam" id="PF01154"/>
    </source>
</evidence>